<dbReference type="SMART" id="SM00487">
    <property type="entry name" value="DEXDc"/>
    <property type="match status" value="1"/>
</dbReference>
<dbReference type="PANTHER" id="PTHR47963:SF7">
    <property type="entry name" value="ATP-DEPENDENT RNA HELICASE YFML-RELATED"/>
    <property type="match status" value="1"/>
</dbReference>
<evidence type="ECO:0000256" key="4">
    <source>
        <dbReference type="ARBA" id="ARBA00022840"/>
    </source>
</evidence>
<feature type="region of interest" description="Disordered" evidence="5">
    <location>
        <begin position="361"/>
        <end position="640"/>
    </location>
</feature>
<evidence type="ECO:0000256" key="5">
    <source>
        <dbReference type="SAM" id="MobiDB-lite"/>
    </source>
</evidence>
<evidence type="ECO:0000259" key="6">
    <source>
        <dbReference type="PROSITE" id="PS51192"/>
    </source>
</evidence>
<dbReference type="PROSITE" id="PS51194">
    <property type="entry name" value="HELICASE_CTER"/>
    <property type="match status" value="1"/>
</dbReference>
<dbReference type="InterPro" id="IPR014001">
    <property type="entry name" value="Helicase_ATP-bd"/>
</dbReference>
<evidence type="ECO:0000313" key="8">
    <source>
        <dbReference type="EMBL" id="MBC9786083.1"/>
    </source>
</evidence>
<dbReference type="InterPro" id="IPR027417">
    <property type="entry name" value="P-loop_NTPase"/>
</dbReference>
<feature type="compositionally biased region" description="Basic and acidic residues" evidence="5">
    <location>
        <begin position="592"/>
        <end position="605"/>
    </location>
</feature>
<dbReference type="CDD" id="cd18787">
    <property type="entry name" value="SF2_C_DEAD"/>
    <property type="match status" value="1"/>
</dbReference>
<keyword evidence="4" id="KW-0067">ATP-binding</keyword>
<keyword evidence="2" id="KW-0378">Hydrolase</keyword>
<dbReference type="CDD" id="cd00268">
    <property type="entry name" value="DEADc"/>
    <property type="match status" value="1"/>
</dbReference>
<dbReference type="Proteomes" id="UP000617402">
    <property type="component" value="Unassembled WGS sequence"/>
</dbReference>
<feature type="compositionally biased region" description="Basic and acidic residues" evidence="5">
    <location>
        <begin position="424"/>
        <end position="526"/>
    </location>
</feature>
<feature type="domain" description="Helicase C-terminal" evidence="7">
    <location>
        <begin position="222"/>
        <end position="371"/>
    </location>
</feature>
<evidence type="ECO:0000256" key="1">
    <source>
        <dbReference type="ARBA" id="ARBA00022741"/>
    </source>
</evidence>
<dbReference type="SMART" id="SM00490">
    <property type="entry name" value="HELICc"/>
    <property type="match status" value="1"/>
</dbReference>
<feature type="domain" description="Helicase ATP-binding" evidence="6">
    <location>
        <begin position="29"/>
        <end position="199"/>
    </location>
</feature>
<keyword evidence="1" id="KW-0547">Nucleotide-binding</keyword>
<evidence type="ECO:0000259" key="7">
    <source>
        <dbReference type="PROSITE" id="PS51194"/>
    </source>
</evidence>
<feature type="compositionally biased region" description="Basic and acidic residues" evidence="5">
    <location>
        <begin position="568"/>
        <end position="580"/>
    </location>
</feature>
<evidence type="ECO:0000256" key="2">
    <source>
        <dbReference type="ARBA" id="ARBA00022801"/>
    </source>
</evidence>
<dbReference type="Pfam" id="PF00271">
    <property type="entry name" value="Helicase_C"/>
    <property type="match status" value="1"/>
</dbReference>
<dbReference type="PROSITE" id="PS51192">
    <property type="entry name" value="HELICASE_ATP_BIND_1"/>
    <property type="match status" value="1"/>
</dbReference>
<reference evidence="8 9" key="1">
    <citation type="submission" date="2020-07" db="EMBL/GenBank/DDBJ databases">
        <title>Draft whole-genome sequence of Heliobacterium chlorum DSM 3682, type strain.</title>
        <authorList>
            <person name="Kyndt J.A."/>
            <person name="Meyer T.E."/>
            <person name="Imhoff J.F."/>
        </authorList>
    </citation>
    <scope>NUCLEOTIDE SEQUENCE [LARGE SCALE GENOMIC DNA]</scope>
    <source>
        <strain evidence="8 9">DSM 3682</strain>
    </source>
</reference>
<feature type="compositionally biased region" description="Low complexity" evidence="5">
    <location>
        <begin position="377"/>
        <end position="387"/>
    </location>
</feature>
<keyword evidence="9" id="KW-1185">Reference proteome</keyword>
<dbReference type="InterPro" id="IPR044742">
    <property type="entry name" value="DEAD/DEAH_RhlB"/>
</dbReference>
<sequence>MLQSFQPFIQQIWQKAHFEHPTAVQRQAVPVILAGKDLIAESPTGTGKTLAYLLPILTRVNSDSKNVQAVIVAPTRELVAQIQDEVKRWTEGSTIASVALIGGADIRRQTEKLKERPQIIVGTPNRIVELIKGRKLKMHEVKTVVLDEADQLTDMGFAEAVQDLIRATLRDRQLLLFSATLPERVTEWAKSVMVDPEFIRVRRNQVPTGSVNHRYYVGDRRDKADLLRQIVKERGTKALVFMNNTAFLEHILTRLREKNVPAAALQGEATASEREHILKNFREGRLTVLLGTDLAARGLDIPEVTHVVHYDLPERLTSFIHRTGRTGRMGAAGQVIALVTPSEEARLKKFYGEMAVKAERKTAPARQFADNGKGKPAGKLAGKPTGKLSEKTGAGFTENRSEHPYGKPQGKPKEIPTGKFQGKPFEKTDGEFRSKSFQKTEGKFPGKSFERSESGFRGKSYDKPEGRYQGKSLDRFGDRNQSKSFDKSEGRNQGKPHDKSEGRYPEKSQGRTENRFQGKSYGRAEGKFQGTPLKKYDGNFQGKPDEKAQERSQGKPYERPPGKFQSKPYEKTHSRTHGNDLGKPAGKFAGKPFEKPKGIGKDKPFETAQGKPLGKPQGKPGGKPGKPMRPGGKTFTPKKG</sequence>
<keyword evidence="3 8" id="KW-0347">Helicase</keyword>
<dbReference type="PANTHER" id="PTHR47963">
    <property type="entry name" value="DEAD-BOX ATP-DEPENDENT RNA HELICASE 47, MITOCHONDRIAL"/>
    <property type="match status" value="1"/>
</dbReference>
<dbReference type="Gene3D" id="3.40.50.300">
    <property type="entry name" value="P-loop containing nucleotide triphosphate hydrolases"/>
    <property type="match status" value="2"/>
</dbReference>
<accession>A0ABR7T7U1</accession>
<comment type="caution">
    <text evidence="8">The sequence shown here is derived from an EMBL/GenBank/DDBJ whole genome shotgun (WGS) entry which is preliminary data.</text>
</comment>
<dbReference type="SUPFAM" id="SSF52540">
    <property type="entry name" value="P-loop containing nucleoside triphosphate hydrolases"/>
    <property type="match status" value="1"/>
</dbReference>
<gene>
    <name evidence="8" type="ORF">H1S01_16560</name>
</gene>
<dbReference type="InterPro" id="IPR011545">
    <property type="entry name" value="DEAD/DEAH_box_helicase_dom"/>
</dbReference>
<dbReference type="InterPro" id="IPR001650">
    <property type="entry name" value="Helicase_C-like"/>
</dbReference>
<name>A0ABR7T7U1_HELCL</name>
<dbReference type="InterPro" id="IPR050547">
    <property type="entry name" value="DEAD_box_RNA_helicases"/>
</dbReference>
<evidence type="ECO:0000313" key="9">
    <source>
        <dbReference type="Proteomes" id="UP000617402"/>
    </source>
</evidence>
<protein>
    <submittedName>
        <fullName evidence="8">DEAD/DEAH box helicase</fullName>
    </submittedName>
</protein>
<evidence type="ECO:0000256" key="3">
    <source>
        <dbReference type="ARBA" id="ARBA00022806"/>
    </source>
</evidence>
<dbReference type="Pfam" id="PF00270">
    <property type="entry name" value="DEAD"/>
    <property type="match status" value="1"/>
</dbReference>
<dbReference type="EMBL" id="JACVHF010000025">
    <property type="protein sequence ID" value="MBC9786083.1"/>
    <property type="molecule type" value="Genomic_DNA"/>
</dbReference>
<proteinExistence type="predicted"/>
<dbReference type="GO" id="GO:0004386">
    <property type="term" value="F:helicase activity"/>
    <property type="evidence" value="ECO:0007669"/>
    <property type="project" value="UniProtKB-KW"/>
</dbReference>
<organism evidence="8 9">
    <name type="scientific">Heliobacterium chlorum</name>
    <dbReference type="NCBI Taxonomy" id="2698"/>
    <lineage>
        <taxon>Bacteria</taxon>
        <taxon>Bacillati</taxon>
        <taxon>Bacillota</taxon>
        <taxon>Clostridia</taxon>
        <taxon>Eubacteriales</taxon>
        <taxon>Heliobacteriaceae</taxon>
        <taxon>Heliobacterium</taxon>
    </lineage>
</organism>
<feature type="compositionally biased region" description="Basic and acidic residues" evidence="5">
    <location>
        <begin position="543"/>
        <end position="561"/>
    </location>
</feature>
<feature type="compositionally biased region" description="Basic and acidic residues" evidence="5">
    <location>
        <begin position="399"/>
        <end position="416"/>
    </location>
</feature>